<gene>
    <name evidence="10" type="primary">glyS</name>
    <name evidence="12" type="ORF">J2S06_000379</name>
</gene>
<dbReference type="EC" id="6.1.1.14" evidence="10"/>
<comment type="catalytic activity">
    <reaction evidence="9 10">
        <text>tRNA(Gly) + glycine + ATP = glycyl-tRNA(Gly) + AMP + diphosphate</text>
        <dbReference type="Rhea" id="RHEA:16013"/>
        <dbReference type="Rhea" id="RHEA-COMP:9664"/>
        <dbReference type="Rhea" id="RHEA-COMP:9683"/>
        <dbReference type="ChEBI" id="CHEBI:30616"/>
        <dbReference type="ChEBI" id="CHEBI:33019"/>
        <dbReference type="ChEBI" id="CHEBI:57305"/>
        <dbReference type="ChEBI" id="CHEBI:78442"/>
        <dbReference type="ChEBI" id="CHEBI:78522"/>
        <dbReference type="ChEBI" id="CHEBI:456215"/>
        <dbReference type="EC" id="6.1.1.14"/>
    </reaction>
</comment>
<comment type="subunit">
    <text evidence="10">Tetramer of two alpha and two beta subunits.</text>
</comment>
<dbReference type="Pfam" id="PF05746">
    <property type="entry name" value="DALR_1"/>
    <property type="match status" value="1"/>
</dbReference>
<dbReference type="InterPro" id="IPR015944">
    <property type="entry name" value="Gly-tRNA-synth_bsu"/>
</dbReference>
<evidence type="ECO:0000256" key="6">
    <source>
        <dbReference type="ARBA" id="ARBA00022840"/>
    </source>
</evidence>
<dbReference type="PROSITE" id="PS50861">
    <property type="entry name" value="AA_TRNA_LIGASE_II_GLYAB"/>
    <property type="match status" value="1"/>
</dbReference>
<keyword evidence="3 10" id="KW-0963">Cytoplasm</keyword>
<dbReference type="InterPro" id="IPR006194">
    <property type="entry name" value="Gly-tRNA-synth_heterodimer"/>
</dbReference>
<dbReference type="PANTHER" id="PTHR30075">
    <property type="entry name" value="GLYCYL-TRNA SYNTHETASE"/>
    <property type="match status" value="1"/>
</dbReference>
<sequence length="687" mass="79485">MSKRDLLIEIGLEEMPARFVSDAINQLAEKVENWMCEQNISYSEMKQFSTPRRLSVLLTNVAEKQKDIQEEAKGPAKKIALDHEGNWTKAAIGFSRGQGASVEDIYFKEVNGTEYAFVQKFMKGKETKELLVGLKEIIESLTFPKNMRWGSYDLRYVRPIQWLTVLFGNDVIPFSITDVQTGNITYGHRFIGQKVELADPSEYEEALLENFCIANADKRKQVIRDQIKAIEKEKNWVIPIDEDLLEEVTNLVEYPTALYGSFENEYLNLPEEVLITTMREHQRYFPVKDQSGKLLPYFITVRNGDRHYLENVARGNEKVLRARLADANFFYREDQKLTIEKAQEKLEKIVFHEELGTVGEKVRRIVKLSKQLANRLPIPEHDMENVERAASICKFDLVTQMVYEFPELQGIMGEKYARLKGEKEEVATAINEHYMPRLASDDTPKSTIGAIVGIADKLDTIVGFFSIGKIPSGSQDPYALRRQASGIVQILKDKKWRIPLHELFSMAIEQYPIKDDESLQSELLSFLQMRVKHVLQEEGIRYDIIDAVLQSTYHEINSYFERARELANEVHSQDFKEVVEALSRVINISKKGEYREIHPNLFEKEEEHALYKAYLQLQQQYSTLSKVGDFKEIFAQFKALKETISKYFDHIMVMTEDQDVQENRLAQMVHLAHIITSFANMNTIVVK</sequence>
<evidence type="ECO:0000313" key="13">
    <source>
        <dbReference type="Proteomes" id="UP001225646"/>
    </source>
</evidence>
<evidence type="ECO:0000256" key="7">
    <source>
        <dbReference type="ARBA" id="ARBA00022917"/>
    </source>
</evidence>
<dbReference type="PANTHER" id="PTHR30075:SF2">
    <property type="entry name" value="GLYCINE--TRNA LIGASE, CHLOROPLASTIC_MITOCHONDRIAL 2"/>
    <property type="match status" value="1"/>
</dbReference>
<comment type="similarity">
    <text evidence="2 10">Belongs to the class-II aminoacyl-tRNA synthetase family.</text>
</comment>
<evidence type="ECO:0000256" key="8">
    <source>
        <dbReference type="ARBA" id="ARBA00023146"/>
    </source>
</evidence>
<evidence type="ECO:0000256" key="5">
    <source>
        <dbReference type="ARBA" id="ARBA00022741"/>
    </source>
</evidence>
<evidence type="ECO:0000259" key="11">
    <source>
        <dbReference type="Pfam" id="PF05746"/>
    </source>
</evidence>
<keyword evidence="4 10" id="KW-0436">Ligase</keyword>
<dbReference type="RefSeq" id="WP_419151115.1">
    <property type="nucleotide sequence ID" value="NZ_JAUSTR010000001.1"/>
</dbReference>
<organism evidence="12 13">
    <name type="scientific">Aeribacillus alveayuensis</name>
    <dbReference type="NCBI Taxonomy" id="279215"/>
    <lineage>
        <taxon>Bacteria</taxon>
        <taxon>Bacillati</taxon>
        <taxon>Bacillota</taxon>
        <taxon>Bacilli</taxon>
        <taxon>Bacillales</taxon>
        <taxon>Bacillaceae</taxon>
        <taxon>Aeribacillus</taxon>
    </lineage>
</organism>
<proteinExistence type="inferred from homology"/>
<accession>A0ABT9VK24</accession>
<protein>
    <recommendedName>
        <fullName evidence="10">Glycine--tRNA ligase beta subunit</fullName>
        <ecNumber evidence="10">6.1.1.14</ecNumber>
    </recommendedName>
    <alternativeName>
        <fullName evidence="10">Glycyl-tRNA synthetase beta subunit</fullName>
        <shortName evidence="10">GlyRS</shortName>
    </alternativeName>
</protein>
<keyword evidence="8 10" id="KW-0030">Aminoacyl-tRNA synthetase</keyword>
<dbReference type="Proteomes" id="UP001225646">
    <property type="component" value="Unassembled WGS sequence"/>
</dbReference>
<evidence type="ECO:0000256" key="1">
    <source>
        <dbReference type="ARBA" id="ARBA00004496"/>
    </source>
</evidence>
<feature type="domain" description="DALR anticodon binding" evidence="11">
    <location>
        <begin position="580"/>
        <end position="675"/>
    </location>
</feature>
<evidence type="ECO:0000256" key="4">
    <source>
        <dbReference type="ARBA" id="ARBA00022598"/>
    </source>
</evidence>
<keyword evidence="6 10" id="KW-0067">ATP-binding</keyword>
<dbReference type="InterPro" id="IPR008909">
    <property type="entry name" value="DALR_anticod-bd"/>
</dbReference>
<dbReference type="Pfam" id="PF02092">
    <property type="entry name" value="tRNA_synt_2f"/>
    <property type="match status" value="1"/>
</dbReference>
<evidence type="ECO:0000256" key="9">
    <source>
        <dbReference type="ARBA" id="ARBA00047937"/>
    </source>
</evidence>
<dbReference type="HAMAP" id="MF_00255">
    <property type="entry name" value="Gly_tRNA_synth_beta"/>
    <property type="match status" value="1"/>
</dbReference>
<name>A0ABT9VK24_9BACI</name>
<evidence type="ECO:0000256" key="3">
    <source>
        <dbReference type="ARBA" id="ARBA00022490"/>
    </source>
</evidence>
<dbReference type="EMBL" id="JAUSTR010000001">
    <property type="protein sequence ID" value="MDQ0161309.1"/>
    <property type="molecule type" value="Genomic_DNA"/>
</dbReference>
<keyword evidence="5 10" id="KW-0547">Nucleotide-binding</keyword>
<keyword evidence="7 10" id="KW-0648">Protein biosynthesis</keyword>
<comment type="subcellular location">
    <subcellularLocation>
        <location evidence="1 10">Cytoplasm</location>
    </subcellularLocation>
</comment>
<reference evidence="12 13" key="1">
    <citation type="submission" date="2023-07" db="EMBL/GenBank/DDBJ databases">
        <title>Genomic Encyclopedia of Type Strains, Phase IV (KMG-IV): sequencing the most valuable type-strain genomes for metagenomic binning, comparative biology and taxonomic classification.</title>
        <authorList>
            <person name="Goeker M."/>
        </authorList>
    </citation>
    <scope>NUCLEOTIDE SEQUENCE [LARGE SCALE GENOMIC DNA]</scope>
    <source>
        <strain evidence="12 13">DSM 19092</strain>
    </source>
</reference>
<evidence type="ECO:0000313" key="12">
    <source>
        <dbReference type="EMBL" id="MDQ0161309.1"/>
    </source>
</evidence>
<evidence type="ECO:0000256" key="2">
    <source>
        <dbReference type="ARBA" id="ARBA00008226"/>
    </source>
</evidence>
<keyword evidence="13" id="KW-1185">Reference proteome</keyword>
<dbReference type="PRINTS" id="PR01045">
    <property type="entry name" value="TRNASYNTHGB"/>
</dbReference>
<dbReference type="SUPFAM" id="SSF109604">
    <property type="entry name" value="HD-domain/PDEase-like"/>
    <property type="match status" value="1"/>
</dbReference>
<dbReference type="NCBIfam" id="TIGR00211">
    <property type="entry name" value="glyS"/>
    <property type="match status" value="1"/>
</dbReference>
<comment type="caution">
    <text evidence="12">The sequence shown here is derived from an EMBL/GenBank/DDBJ whole genome shotgun (WGS) entry which is preliminary data.</text>
</comment>
<evidence type="ECO:0000256" key="10">
    <source>
        <dbReference type="HAMAP-Rule" id="MF_00255"/>
    </source>
</evidence>
<dbReference type="GO" id="GO:0004820">
    <property type="term" value="F:glycine-tRNA ligase activity"/>
    <property type="evidence" value="ECO:0007669"/>
    <property type="project" value="UniProtKB-EC"/>
</dbReference>